<evidence type="ECO:0000256" key="4">
    <source>
        <dbReference type="PIRSR" id="PIRSR637359-2"/>
    </source>
</evidence>
<dbReference type="EMBL" id="AMQN01001597">
    <property type="status" value="NOT_ANNOTATED_CDS"/>
    <property type="molecule type" value="Genomic_DNA"/>
</dbReference>
<evidence type="ECO:0000256" key="3">
    <source>
        <dbReference type="PIRSR" id="PIRSR637359-1"/>
    </source>
</evidence>
<reference evidence="8" key="3">
    <citation type="submission" date="2015-06" db="UniProtKB">
        <authorList>
            <consortium name="EnsemblMetazoa"/>
        </authorList>
    </citation>
    <scope>IDENTIFICATION</scope>
</reference>
<keyword evidence="2" id="KW-0325">Glycoprotein</keyword>
<feature type="disulfide bond" evidence="5">
    <location>
        <begin position="219"/>
        <end position="225"/>
    </location>
</feature>
<dbReference type="Proteomes" id="UP000014760">
    <property type="component" value="Unassembled WGS sequence"/>
</dbReference>
<protein>
    <recommendedName>
        <fullName evidence="6">Sulfotransferase domain-containing protein</fullName>
    </recommendedName>
</protein>
<reference evidence="7 9" key="2">
    <citation type="journal article" date="2013" name="Nature">
        <title>Insights into bilaterian evolution from three spiralian genomes.</title>
        <authorList>
            <person name="Simakov O."/>
            <person name="Marletaz F."/>
            <person name="Cho S.J."/>
            <person name="Edsinger-Gonzales E."/>
            <person name="Havlak P."/>
            <person name="Hellsten U."/>
            <person name="Kuo D.H."/>
            <person name="Larsson T."/>
            <person name="Lv J."/>
            <person name="Arendt D."/>
            <person name="Savage R."/>
            <person name="Osoegawa K."/>
            <person name="de Jong P."/>
            <person name="Grimwood J."/>
            <person name="Chapman J.A."/>
            <person name="Shapiro H."/>
            <person name="Aerts A."/>
            <person name="Otillar R.P."/>
            <person name="Terry A.Y."/>
            <person name="Boore J.L."/>
            <person name="Grigoriev I.V."/>
            <person name="Lindberg D.R."/>
            <person name="Seaver E.C."/>
            <person name="Weisblat D.A."/>
            <person name="Putnam N.H."/>
            <person name="Rokhsar D.S."/>
        </authorList>
    </citation>
    <scope>NUCLEOTIDE SEQUENCE</scope>
    <source>
        <strain evidence="7 9">I ESC-2004</strain>
    </source>
</reference>
<dbReference type="InterPro" id="IPR000863">
    <property type="entry name" value="Sulfotransferase_dom"/>
</dbReference>
<dbReference type="AlphaFoldDB" id="R7U9K8"/>
<evidence type="ECO:0000259" key="6">
    <source>
        <dbReference type="Pfam" id="PF00685"/>
    </source>
</evidence>
<dbReference type="InterPro" id="IPR037359">
    <property type="entry name" value="NST/OST"/>
</dbReference>
<dbReference type="OrthoDB" id="411451at2759"/>
<sequence length="266" mass="30781">MAAHPAATIPDLVNCFIIGSRKSGTSALQYFLSLHPQLKTNQFEDGYFFRDQEYAAGLQPWLTELPKRRNGIQLIVKEAEYFHRHITAQRIAAISNATKIIVILRNPIKRLLSDYLFMRRYAFAPNALEKTKDFSELVLEVNSSKVNASWGGVARSLYAKHFGKWLLNFPRKQILLVDGDRFQMENPAEILHGIESFLGIDHYLQKDHFFLNTTKGFYCSRIRGCLKEGKGHHPIDLTPRLMEILRTFFEPFNQMFYQMSGVDFGW</sequence>
<evidence type="ECO:0000313" key="7">
    <source>
        <dbReference type="EMBL" id="ELU02679.1"/>
    </source>
</evidence>
<dbReference type="STRING" id="283909.R7U9K8"/>
<evidence type="ECO:0000256" key="2">
    <source>
        <dbReference type="ARBA" id="ARBA00023180"/>
    </source>
</evidence>
<dbReference type="EnsemblMetazoa" id="CapteT3648">
    <property type="protein sequence ID" value="CapteP3648"/>
    <property type="gene ID" value="CapteG3648"/>
</dbReference>
<keyword evidence="5" id="KW-1015">Disulfide bond</keyword>
<keyword evidence="9" id="KW-1185">Reference proteome</keyword>
<feature type="domain" description="Sulfotransferase" evidence="6">
    <location>
        <begin position="15"/>
        <end position="222"/>
    </location>
</feature>
<dbReference type="Pfam" id="PF00685">
    <property type="entry name" value="Sulfotransfer_1"/>
    <property type="match status" value="1"/>
</dbReference>
<evidence type="ECO:0000313" key="8">
    <source>
        <dbReference type="EnsemblMetazoa" id="CapteP3648"/>
    </source>
</evidence>
<name>R7U9K8_CAPTE</name>
<proteinExistence type="predicted"/>
<dbReference type="SUPFAM" id="SSF52540">
    <property type="entry name" value="P-loop containing nucleoside triphosphate hydrolases"/>
    <property type="match status" value="1"/>
</dbReference>
<organism evidence="7">
    <name type="scientific">Capitella teleta</name>
    <name type="common">Polychaete worm</name>
    <dbReference type="NCBI Taxonomy" id="283909"/>
    <lineage>
        <taxon>Eukaryota</taxon>
        <taxon>Metazoa</taxon>
        <taxon>Spiralia</taxon>
        <taxon>Lophotrochozoa</taxon>
        <taxon>Annelida</taxon>
        <taxon>Polychaeta</taxon>
        <taxon>Sedentaria</taxon>
        <taxon>Scolecida</taxon>
        <taxon>Capitellidae</taxon>
        <taxon>Capitella</taxon>
    </lineage>
</organism>
<feature type="binding site" evidence="4">
    <location>
        <position position="105"/>
    </location>
    <ligand>
        <name>3'-phosphoadenylyl sulfate</name>
        <dbReference type="ChEBI" id="CHEBI:58339"/>
    </ligand>
</feature>
<dbReference type="EMBL" id="KB303857">
    <property type="protein sequence ID" value="ELU02679.1"/>
    <property type="molecule type" value="Genomic_DNA"/>
</dbReference>
<evidence type="ECO:0000256" key="5">
    <source>
        <dbReference type="PIRSR" id="PIRSR637359-3"/>
    </source>
</evidence>
<dbReference type="InterPro" id="IPR027417">
    <property type="entry name" value="P-loop_NTPase"/>
</dbReference>
<gene>
    <name evidence="7" type="ORF">CAPTEDRAFT_3648</name>
</gene>
<feature type="binding site" evidence="4">
    <location>
        <position position="113"/>
    </location>
    <ligand>
        <name>3'-phosphoadenylyl sulfate</name>
        <dbReference type="ChEBI" id="CHEBI:58339"/>
    </ligand>
</feature>
<dbReference type="Gene3D" id="3.40.50.300">
    <property type="entry name" value="P-loop containing nucleotide triphosphate hydrolases"/>
    <property type="match status" value="1"/>
</dbReference>
<dbReference type="PANTHER" id="PTHR10605">
    <property type="entry name" value="HEPARAN SULFATE SULFOTRANSFERASE"/>
    <property type="match status" value="1"/>
</dbReference>
<reference evidence="9" key="1">
    <citation type="submission" date="2012-12" db="EMBL/GenBank/DDBJ databases">
        <authorList>
            <person name="Hellsten U."/>
            <person name="Grimwood J."/>
            <person name="Chapman J.A."/>
            <person name="Shapiro H."/>
            <person name="Aerts A."/>
            <person name="Otillar R.P."/>
            <person name="Terry A.Y."/>
            <person name="Boore J.L."/>
            <person name="Simakov O."/>
            <person name="Marletaz F."/>
            <person name="Cho S.-J."/>
            <person name="Edsinger-Gonzales E."/>
            <person name="Havlak P."/>
            <person name="Kuo D.-H."/>
            <person name="Larsson T."/>
            <person name="Lv J."/>
            <person name="Arendt D."/>
            <person name="Savage R."/>
            <person name="Osoegawa K."/>
            <person name="de Jong P."/>
            <person name="Lindberg D.R."/>
            <person name="Seaver E.C."/>
            <person name="Weisblat D.A."/>
            <person name="Putnam N.H."/>
            <person name="Grigoriev I.V."/>
            <person name="Rokhsar D.S."/>
        </authorList>
    </citation>
    <scope>NUCLEOTIDE SEQUENCE</scope>
    <source>
        <strain evidence="9">I ESC-2004</strain>
    </source>
</reference>
<dbReference type="HOGENOM" id="CLU_017703_0_0_1"/>
<evidence type="ECO:0000256" key="1">
    <source>
        <dbReference type="ARBA" id="ARBA00022679"/>
    </source>
</evidence>
<dbReference type="PANTHER" id="PTHR10605:SF65">
    <property type="entry name" value="GH20068P"/>
    <property type="match status" value="1"/>
</dbReference>
<evidence type="ECO:0000313" key="9">
    <source>
        <dbReference type="Proteomes" id="UP000014760"/>
    </source>
</evidence>
<keyword evidence="1" id="KW-0808">Transferase</keyword>
<feature type="binding site" evidence="4">
    <location>
        <position position="218"/>
    </location>
    <ligand>
        <name>3'-phosphoadenylyl sulfate</name>
        <dbReference type="ChEBI" id="CHEBI:58339"/>
    </ligand>
</feature>
<accession>R7U9K8</accession>
<dbReference type="GO" id="GO:0008467">
    <property type="term" value="F:[heparan sulfate]-glucosamine 3-sulfotransferase activity"/>
    <property type="evidence" value="ECO:0007669"/>
    <property type="project" value="TreeGrafter"/>
</dbReference>
<dbReference type="OMA" id="QRMITDE"/>
<feature type="active site" description="For sulfotransferase activity" evidence="3">
    <location>
        <position position="22"/>
    </location>
</feature>